<evidence type="ECO:0000313" key="1">
    <source>
        <dbReference type="EMBL" id="CAF3815666.1"/>
    </source>
</evidence>
<dbReference type="EMBL" id="CAJOAY010001241">
    <property type="protein sequence ID" value="CAF3815666.1"/>
    <property type="molecule type" value="Genomic_DNA"/>
</dbReference>
<organism evidence="1 2">
    <name type="scientific">Adineta steineri</name>
    <dbReference type="NCBI Taxonomy" id="433720"/>
    <lineage>
        <taxon>Eukaryota</taxon>
        <taxon>Metazoa</taxon>
        <taxon>Spiralia</taxon>
        <taxon>Gnathifera</taxon>
        <taxon>Rotifera</taxon>
        <taxon>Eurotatoria</taxon>
        <taxon>Bdelloidea</taxon>
        <taxon>Adinetida</taxon>
        <taxon>Adinetidae</taxon>
        <taxon>Adineta</taxon>
    </lineage>
</organism>
<name>A0A819C9F9_9BILA</name>
<sequence length="1337" mass="158771">MSTISKYELLKNEGTWFDRIKYILSLSDKNEIEKYLKQSTSYEDLQILIFLAKLTKNEKNLLEIFQNDSLPVRRRIIAGKAWLKIQTDENQIHKFIVETINDKNISRLTKQHLLKSLHKIDCLKKSSIFFYNLACYLTGFYRYDQYNLDQYLLSFCSEDQILDLLSRWSIDLIKQMSDSPCLLYRSKFMSYHPQIFLHLIQRDLTKNKITSEKFSKYYSENTTLFTILTEKDPKAVCRLTIECVNQLEIHERFLPYFIVSKQKYFFKKAPDEMIELITIVASTQPGTIKYQLSWCSDKPDLDKFLFPRSFSLEHYIRLFDALYNTCKWSSNHTIRLFQYMLQDSNQHVGLHSNRKRRKWLLNIVIHERIGKELFIEKLLNEGDETTLELFAEYAEITTPLSLHLISRYEIDQNLKTKKRLSLIRYQLMTRDIFDQFIILFNQTSSTAQQREQNYLLFLQCAFSTNDEQVKHVLEWIEKKFTNEQINIIHTFLSSLLQYNNKFQLEILPKNFEIIEAIIDHALNHLQKSSTTLQTITSYGLLLLQRVEHHPNKEQREQIQQFACKIIKRCFSVDDKLTFYVEPLSEAYPIARNLIANILISNMFSKLLSKCMLDELIYSINQYLKKPWRIVQIDTFINSFFMDYLPSSIKLQSIFKIDKHSSLISLYLKQRLTQFERVNQLINKIDKIFFFHETVQQIAFRSQQYRFLIDKLIEDNKCITLEKFSNEETQYAINLETKTKNMKLPGLYVDILSSSFYHLTGKQQQHITNIILYDYIQDKEVSNLMKLKSLRVLHYLTYTFNESLQWLDQKQISYGLIKDHHHQHQSTTNRRGLQAITISCQGVELVKDNTIKNIDPLDNIIICVPVTFDLNSQDLLKQFHILKIKLNASNAKYISDAMLTISRRIPADIFLQHYIELVRSEQLTKLGITSNKEIIRLLNEYASDSNLITSVIRPLWDSRPHPDIRACLILTLLQFIDKVHSNDDKIIIWKILEEAADDNYLPVVQTLFPEYRGSSRWPLSRSIYSSDDTFELFINRIQFKVLDHPTSLEARLWAWTNINYKKYNIERLIEKSKQLCVQFDKNANILWETAFNQLILCYKHHQISLIDPIIDIIKNLMLHRDEIDSKENAINNQQDLPIYHRIQRILTKLISYMKQLSNEEKLPLRSFAIMIFQFDKTFALLTGTLLINTAQNRDDLESMLILFQENLSEYYYERIIEQLGNILYKSCHFIQQLSAIERFDLAQWFINEKDQGLFVFALLKKNVFTQRDVDREQCQNLLRQLRKSENLILRQQALGYTVNWPKKKQKLIKQQRDRTAVLNHPSELNTDDVNFFDIFDNI</sequence>
<evidence type="ECO:0000313" key="2">
    <source>
        <dbReference type="Proteomes" id="UP000663881"/>
    </source>
</evidence>
<proteinExistence type="predicted"/>
<accession>A0A819C9F9</accession>
<reference evidence="1" key="1">
    <citation type="submission" date="2021-02" db="EMBL/GenBank/DDBJ databases">
        <authorList>
            <person name="Nowell W R."/>
        </authorList>
    </citation>
    <scope>NUCLEOTIDE SEQUENCE</scope>
</reference>
<comment type="caution">
    <text evidence="1">The sequence shown here is derived from an EMBL/GenBank/DDBJ whole genome shotgun (WGS) entry which is preliminary data.</text>
</comment>
<dbReference type="InterPro" id="IPR016024">
    <property type="entry name" value="ARM-type_fold"/>
</dbReference>
<protein>
    <submittedName>
        <fullName evidence="1">Uncharacterized protein</fullName>
    </submittedName>
</protein>
<dbReference type="SUPFAM" id="SSF48371">
    <property type="entry name" value="ARM repeat"/>
    <property type="match status" value="1"/>
</dbReference>
<dbReference type="Proteomes" id="UP000663881">
    <property type="component" value="Unassembled WGS sequence"/>
</dbReference>
<gene>
    <name evidence="1" type="ORF">OKA104_LOCUS19345</name>
</gene>